<sequence>MSEDGSGHPSSAPSRGQPGTASRRPGDRQRSTNAAAEIETEASRSYSDGAQMQAATSEEVRMPRKYVLKRKRELWTPEERTIFKKGLEQHGRNWKAIREDLGMAKSLDQIRSYAQKYFKRLQERSNADTPASAHVARRSPSDSSGHDVAASSEPHRPAEDFAHDREPNARIWDEVSFLHRSSKQRVERSQRAVAEHHAGLPPIKELLALSEHEKQAVQGSASKESAQRLPSFHELIASQDRSPVQLNWGRTLWCDDALPRRPGHADRRVDSGSDKETKQR</sequence>
<feature type="region of interest" description="Disordered" evidence="5">
    <location>
        <begin position="183"/>
        <end position="228"/>
    </location>
</feature>
<feature type="compositionally biased region" description="Polar residues" evidence="5">
    <location>
        <begin position="8"/>
        <end position="20"/>
    </location>
</feature>
<evidence type="ECO:0000313" key="9">
    <source>
        <dbReference type="EMBL" id="CAD9238331.1"/>
    </source>
</evidence>
<feature type="region of interest" description="Disordered" evidence="5">
    <location>
        <begin position="255"/>
        <end position="280"/>
    </location>
</feature>
<reference evidence="9" key="1">
    <citation type="submission" date="2021-01" db="EMBL/GenBank/DDBJ databases">
        <authorList>
            <person name="Corre E."/>
            <person name="Pelletier E."/>
            <person name="Niang G."/>
            <person name="Scheremetjew M."/>
            <person name="Finn R."/>
            <person name="Kale V."/>
            <person name="Holt S."/>
            <person name="Cochrane G."/>
            <person name="Meng A."/>
            <person name="Brown T."/>
            <person name="Cohen L."/>
        </authorList>
    </citation>
    <scope>NUCLEOTIDE SEQUENCE</scope>
    <source>
        <strain evidence="9">CCMP3124</strain>
    </source>
</reference>
<dbReference type="PANTHER" id="PTHR12802:SF155">
    <property type="entry name" value="DEUBIQUITINASE MYSM1"/>
    <property type="match status" value="1"/>
</dbReference>
<accession>A0A7S1XG37</accession>
<feature type="compositionally biased region" description="Basic and acidic residues" evidence="5">
    <location>
        <begin position="184"/>
        <end position="198"/>
    </location>
</feature>
<feature type="domain" description="Myb-like" evidence="6">
    <location>
        <begin position="67"/>
        <end position="118"/>
    </location>
</feature>
<dbReference type="InterPro" id="IPR017930">
    <property type="entry name" value="Myb_dom"/>
</dbReference>
<protein>
    <submittedName>
        <fullName evidence="9">Uncharacterized protein</fullName>
    </submittedName>
</protein>
<dbReference type="CDD" id="cd00167">
    <property type="entry name" value="SANT"/>
    <property type="match status" value="1"/>
</dbReference>
<dbReference type="AlphaFoldDB" id="A0A7S1XG37"/>
<feature type="compositionally biased region" description="Basic and acidic residues" evidence="5">
    <location>
        <begin position="153"/>
        <end position="165"/>
    </location>
</feature>
<feature type="domain" description="HTH myb-type" evidence="8">
    <location>
        <begin position="69"/>
        <end position="122"/>
    </location>
</feature>
<gene>
    <name evidence="9" type="ORF">EAUS1353_LOCUS60</name>
</gene>
<dbReference type="GO" id="GO:0003677">
    <property type="term" value="F:DNA binding"/>
    <property type="evidence" value="ECO:0007669"/>
    <property type="project" value="UniProtKB-KW"/>
</dbReference>
<feature type="compositionally biased region" description="Basic and acidic residues" evidence="5">
    <location>
        <begin position="257"/>
        <end position="280"/>
    </location>
</feature>
<dbReference type="SMART" id="SM00717">
    <property type="entry name" value="SANT"/>
    <property type="match status" value="1"/>
</dbReference>
<keyword evidence="2" id="KW-0238">DNA-binding</keyword>
<evidence type="ECO:0000256" key="5">
    <source>
        <dbReference type="SAM" id="MobiDB-lite"/>
    </source>
</evidence>
<keyword evidence="4" id="KW-0539">Nucleus</keyword>
<evidence type="ECO:0000259" key="7">
    <source>
        <dbReference type="PROSITE" id="PS51293"/>
    </source>
</evidence>
<dbReference type="InterPro" id="IPR009057">
    <property type="entry name" value="Homeodomain-like_sf"/>
</dbReference>
<name>A0A7S1XG37_9RHOD</name>
<feature type="compositionally biased region" description="Polar residues" evidence="5">
    <location>
        <begin position="43"/>
        <end position="56"/>
    </location>
</feature>
<dbReference type="Gene3D" id="1.10.10.60">
    <property type="entry name" value="Homeodomain-like"/>
    <property type="match status" value="1"/>
</dbReference>
<keyword evidence="3" id="KW-0804">Transcription</keyword>
<evidence type="ECO:0000256" key="1">
    <source>
        <dbReference type="ARBA" id="ARBA00023015"/>
    </source>
</evidence>
<evidence type="ECO:0000256" key="4">
    <source>
        <dbReference type="ARBA" id="ARBA00023242"/>
    </source>
</evidence>
<evidence type="ECO:0000256" key="2">
    <source>
        <dbReference type="ARBA" id="ARBA00023125"/>
    </source>
</evidence>
<evidence type="ECO:0000259" key="6">
    <source>
        <dbReference type="PROSITE" id="PS50090"/>
    </source>
</evidence>
<dbReference type="PROSITE" id="PS51293">
    <property type="entry name" value="SANT"/>
    <property type="match status" value="1"/>
</dbReference>
<dbReference type="InterPro" id="IPR017884">
    <property type="entry name" value="SANT_dom"/>
</dbReference>
<feature type="domain" description="SANT" evidence="7">
    <location>
        <begin position="75"/>
        <end position="122"/>
    </location>
</feature>
<dbReference type="InterPro" id="IPR006447">
    <property type="entry name" value="Myb_dom_plants"/>
</dbReference>
<dbReference type="PROSITE" id="PS51294">
    <property type="entry name" value="HTH_MYB"/>
    <property type="match status" value="1"/>
</dbReference>
<dbReference type="InterPro" id="IPR001005">
    <property type="entry name" value="SANT/Myb"/>
</dbReference>
<feature type="region of interest" description="Disordered" evidence="5">
    <location>
        <begin position="121"/>
        <end position="165"/>
    </location>
</feature>
<dbReference type="NCBIfam" id="TIGR01557">
    <property type="entry name" value="myb_SHAQKYF"/>
    <property type="match status" value="1"/>
</dbReference>
<dbReference type="Pfam" id="PF00249">
    <property type="entry name" value="Myb_DNA-binding"/>
    <property type="match status" value="1"/>
</dbReference>
<dbReference type="EMBL" id="HBGI01000075">
    <property type="protein sequence ID" value="CAD9238331.1"/>
    <property type="molecule type" value="Transcribed_RNA"/>
</dbReference>
<dbReference type="PANTHER" id="PTHR12802">
    <property type="entry name" value="SWI/SNF COMPLEX-RELATED"/>
    <property type="match status" value="1"/>
</dbReference>
<dbReference type="PROSITE" id="PS50090">
    <property type="entry name" value="MYB_LIKE"/>
    <property type="match status" value="1"/>
</dbReference>
<proteinExistence type="predicted"/>
<feature type="region of interest" description="Disordered" evidence="5">
    <location>
        <begin position="1"/>
        <end position="65"/>
    </location>
</feature>
<keyword evidence="1" id="KW-0805">Transcription regulation</keyword>
<organism evidence="9">
    <name type="scientific">Erythrolobus australicus</name>
    <dbReference type="NCBI Taxonomy" id="1077150"/>
    <lineage>
        <taxon>Eukaryota</taxon>
        <taxon>Rhodophyta</taxon>
        <taxon>Bangiophyceae</taxon>
        <taxon>Porphyridiales</taxon>
        <taxon>Porphyridiaceae</taxon>
        <taxon>Erythrolobus</taxon>
    </lineage>
</organism>
<evidence type="ECO:0000259" key="8">
    <source>
        <dbReference type="PROSITE" id="PS51294"/>
    </source>
</evidence>
<evidence type="ECO:0000256" key="3">
    <source>
        <dbReference type="ARBA" id="ARBA00023163"/>
    </source>
</evidence>
<dbReference type="SUPFAM" id="SSF46689">
    <property type="entry name" value="Homeodomain-like"/>
    <property type="match status" value="1"/>
</dbReference>